<dbReference type="GO" id="GO:0003676">
    <property type="term" value="F:nucleic acid binding"/>
    <property type="evidence" value="ECO:0007669"/>
    <property type="project" value="InterPro"/>
</dbReference>
<keyword evidence="3" id="KW-1185">Reference proteome</keyword>
<proteinExistence type="predicted"/>
<dbReference type="Gene3D" id="1.10.30.50">
    <property type="match status" value="1"/>
</dbReference>
<organism evidence="2 3">
    <name type="scientific">Photobacterium halotolerans</name>
    <dbReference type="NCBI Taxonomy" id="265726"/>
    <lineage>
        <taxon>Bacteria</taxon>
        <taxon>Pseudomonadati</taxon>
        <taxon>Pseudomonadota</taxon>
        <taxon>Gammaproteobacteria</taxon>
        <taxon>Vibrionales</taxon>
        <taxon>Vibrionaceae</taxon>
        <taxon>Photobacterium</taxon>
    </lineage>
</organism>
<dbReference type="GO" id="GO:0008270">
    <property type="term" value="F:zinc ion binding"/>
    <property type="evidence" value="ECO:0007669"/>
    <property type="project" value="InterPro"/>
</dbReference>
<dbReference type="RefSeq" id="WP_046221715.1">
    <property type="nucleotide sequence ID" value="NZ_JWYV01000016.1"/>
</dbReference>
<evidence type="ECO:0000313" key="2">
    <source>
        <dbReference type="EMBL" id="KKC98720.1"/>
    </source>
</evidence>
<evidence type="ECO:0000259" key="1">
    <source>
        <dbReference type="Pfam" id="PF01844"/>
    </source>
</evidence>
<protein>
    <recommendedName>
        <fullName evidence="1">HNH domain-containing protein</fullName>
    </recommendedName>
</protein>
<accession>A0A0F5V970</accession>
<name>A0A0F5V970_9GAMM</name>
<gene>
    <name evidence="2" type="ORF">KY46_16450</name>
</gene>
<dbReference type="OrthoDB" id="9816185at2"/>
<dbReference type="CDD" id="cd00085">
    <property type="entry name" value="HNHc"/>
    <property type="match status" value="1"/>
</dbReference>
<dbReference type="InterPro" id="IPR002711">
    <property type="entry name" value="HNH"/>
</dbReference>
<dbReference type="Proteomes" id="UP000033633">
    <property type="component" value="Unassembled WGS sequence"/>
</dbReference>
<evidence type="ECO:0000313" key="3">
    <source>
        <dbReference type="Proteomes" id="UP000033633"/>
    </source>
</evidence>
<reference evidence="2 3" key="1">
    <citation type="submission" date="2014-12" db="EMBL/GenBank/DDBJ databases">
        <title>Mercury Reductase activity and rhizosphere competence traits in the genome of root associated Photobacterium halotolerans MELD1.</title>
        <authorList>
            <person name="Mathew D.C."/>
            <person name="Huang C.-C."/>
        </authorList>
    </citation>
    <scope>NUCLEOTIDE SEQUENCE [LARGE SCALE GENOMIC DNA]</scope>
    <source>
        <strain evidence="2 3">MELD1</strain>
    </source>
</reference>
<dbReference type="STRING" id="265726.KY46_16450"/>
<dbReference type="AlphaFoldDB" id="A0A0F5V970"/>
<sequence length="232" mass="26629">MRPVHRGDVPKDKAGNPKEYTEYANARKDLISRIGEYCSYCEMELDTSLAIEHIRPKAIHSELELKWDNFLLACTNCNSTKGDKDPNLKDILWPHLDNTFRAFEYTTEGRVKSASWLNEDLKKKAEYTIALIGLDATPNTQKASDRRWLNRQETWQEAKLSKADLAEADLPAMRRQIIRTAKAKGYWSIWMTVFSDDPDMLRRLIDISNFSGTAQECFDVNGLPIARVNGEL</sequence>
<dbReference type="Pfam" id="PF01844">
    <property type="entry name" value="HNH"/>
    <property type="match status" value="1"/>
</dbReference>
<dbReference type="PATRIC" id="fig|265726.11.peg.1553"/>
<dbReference type="EMBL" id="JWYV01000016">
    <property type="protein sequence ID" value="KKC98720.1"/>
    <property type="molecule type" value="Genomic_DNA"/>
</dbReference>
<comment type="caution">
    <text evidence="2">The sequence shown here is derived from an EMBL/GenBank/DDBJ whole genome shotgun (WGS) entry which is preliminary data.</text>
</comment>
<dbReference type="GO" id="GO:0004519">
    <property type="term" value="F:endonuclease activity"/>
    <property type="evidence" value="ECO:0007669"/>
    <property type="project" value="InterPro"/>
</dbReference>
<feature type="domain" description="HNH" evidence="1">
    <location>
        <begin position="38"/>
        <end position="84"/>
    </location>
</feature>
<dbReference type="InterPro" id="IPR003615">
    <property type="entry name" value="HNH_nuc"/>
</dbReference>